<protein>
    <submittedName>
        <fullName evidence="3">Glycogen debranching enzyme family protein</fullName>
    </submittedName>
</protein>
<dbReference type="FunFam" id="1.50.10.10:FF:000073">
    <property type="entry name" value="Glycogen debranching enzyme, hypothetical (TreX-like)"/>
    <property type="match status" value="1"/>
</dbReference>
<dbReference type="RefSeq" id="WP_193908763.1">
    <property type="nucleotide sequence ID" value="NZ_JADEXG010000037.1"/>
</dbReference>
<dbReference type="InterPro" id="IPR012341">
    <property type="entry name" value="6hp_glycosidase-like_sf"/>
</dbReference>
<sequence length="666" mass="75249">MTLSFGREICGHLSSAEQREWLVTNDLGGYACGTVAGMLTRHYHGLLVAALQPPVERVFLLAKLDEQVEYGRQRYDLSCDRKSDGSVTSGFRLIEHFTLKGTTPAWTFACADAQLEKQIWMQPGANTTYVRYTLKRAQAPLTLRLTALVNYRDHGAETTAGDWPGQTETMTNGLKFTAHQQATPLYLLSTEAKAIPTGDWRRGYRLAIARDRGLPPSDDHYAAGDFEARLEPGSSVTLVASTEPQPELSGDWARRDRDLHERQLLERWQKFSPQPEPPNWIAQLVLAADQFIVYRPLAGGESGQTVIAGYPWFTDWGRDTMIALPGLTLATGRPDIAHTLLKTFAQYLDRGMLPNVFPDVGETPIYNTVDAILWYFEAVRTYYSATQDKALLETLFPALDEVIDWHRRGTRYNIHLDPKDHLIYAGEAGVQLTWMDAKVDDWVVTPRIGKPVEISALWHNALLCMVQFSEILGKSPEPYQQMAEQTQKGFQRFWNPAKGYCYDLLDTPDGNDDSLRPNQIFALSLTLNAQSSLLTPEQKRAIVDVCAQQLLTSYGLRSLAPNHRDYHSHYIGDRYQRDGAYHQGTVWGWLIGPFIDAHYQVYQDRRLALSFLQPMADHLSGGCIGNLSEIFDGEAPHQPRGTYAQAWTVAEVLRTWTQLQQRSRPQ</sequence>
<dbReference type="NCBIfam" id="TIGR01561">
    <property type="entry name" value="gde_arch"/>
    <property type="match status" value="1"/>
</dbReference>
<dbReference type="InterPro" id="IPR024742">
    <property type="entry name" value="Glycogen_debranch_N"/>
</dbReference>
<evidence type="ECO:0000313" key="4">
    <source>
        <dbReference type="Proteomes" id="UP000636505"/>
    </source>
</evidence>
<dbReference type="AlphaFoldDB" id="A0A8J7AQN5"/>
<dbReference type="InterPro" id="IPR008928">
    <property type="entry name" value="6-hairpin_glycosidase_sf"/>
</dbReference>
<dbReference type="InterPro" id="IPR006451">
    <property type="entry name" value="Glycogen_debranch_arc"/>
</dbReference>
<feature type="domain" description="Glycogen debranching enzyme bacterial and archaeal type N-terminal" evidence="2">
    <location>
        <begin position="19"/>
        <end position="237"/>
    </location>
</feature>
<keyword evidence="4" id="KW-1185">Reference proteome</keyword>
<dbReference type="GO" id="GO:0004135">
    <property type="term" value="F:amylo-alpha-1,6-glucosidase activity"/>
    <property type="evidence" value="ECO:0007669"/>
    <property type="project" value="InterPro"/>
</dbReference>
<dbReference type="GO" id="GO:0004134">
    <property type="term" value="F:4-alpha-glucanotransferase activity"/>
    <property type="evidence" value="ECO:0007669"/>
    <property type="project" value="InterPro"/>
</dbReference>
<dbReference type="Gene3D" id="1.50.10.10">
    <property type="match status" value="1"/>
</dbReference>
<dbReference type="EMBL" id="JADEXG010000037">
    <property type="protein sequence ID" value="MBE9078676.1"/>
    <property type="molecule type" value="Genomic_DNA"/>
</dbReference>
<dbReference type="Pfam" id="PF06202">
    <property type="entry name" value="GDE_C"/>
    <property type="match status" value="1"/>
</dbReference>
<proteinExistence type="predicted"/>
<gene>
    <name evidence="3" type="ORF">IQ241_15470</name>
</gene>
<feature type="domain" description="Glycogen debranching enzyme C-terminal" evidence="1">
    <location>
        <begin position="287"/>
        <end position="654"/>
    </location>
</feature>
<dbReference type="Pfam" id="PF12439">
    <property type="entry name" value="GDE_N"/>
    <property type="match status" value="1"/>
</dbReference>
<dbReference type="Proteomes" id="UP000636505">
    <property type="component" value="Unassembled WGS sequence"/>
</dbReference>
<evidence type="ECO:0000259" key="2">
    <source>
        <dbReference type="Pfam" id="PF12439"/>
    </source>
</evidence>
<reference evidence="3" key="1">
    <citation type="submission" date="2020-10" db="EMBL/GenBank/DDBJ databases">
        <authorList>
            <person name="Castelo-Branco R."/>
            <person name="Eusebio N."/>
            <person name="Adriana R."/>
            <person name="Vieira A."/>
            <person name="Brugerolle De Fraissinette N."/>
            <person name="Rezende De Castro R."/>
            <person name="Schneider M.P."/>
            <person name="Vasconcelos V."/>
            <person name="Leao P.N."/>
        </authorList>
    </citation>
    <scope>NUCLEOTIDE SEQUENCE</scope>
    <source>
        <strain evidence="3">LEGE 07310</strain>
    </source>
</reference>
<organism evidence="3 4">
    <name type="scientific">Vasconcelosia minhoensis LEGE 07310</name>
    <dbReference type="NCBI Taxonomy" id="915328"/>
    <lineage>
        <taxon>Bacteria</taxon>
        <taxon>Bacillati</taxon>
        <taxon>Cyanobacteriota</taxon>
        <taxon>Cyanophyceae</taxon>
        <taxon>Nodosilineales</taxon>
        <taxon>Cymatolegaceae</taxon>
        <taxon>Vasconcelosia</taxon>
        <taxon>Vasconcelosia minhoensis</taxon>
    </lineage>
</organism>
<evidence type="ECO:0000313" key="3">
    <source>
        <dbReference type="EMBL" id="MBE9078676.1"/>
    </source>
</evidence>
<dbReference type="PANTHER" id="PTHR10569:SF2">
    <property type="entry name" value="GLYCOGEN DEBRANCHING ENZYME"/>
    <property type="match status" value="1"/>
</dbReference>
<comment type="caution">
    <text evidence="3">The sequence shown here is derived from an EMBL/GenBank/DDBJ whole genome shotgun (WGS) entry which is preliminary data.</text>
</comment>
<dbReference type="PANTHER" id="PTHR10569">
    <property type="entry name" value="GLYCOGEN DEBRANCHING ENZYME"/>
    <property type="match status" value="1"/>
</dbReference>
<accession>A0A8J7AQN5</accession>
<name>A0A8J7AQN5_9CYAN</name>
<dbReference type="InterPro" id="IPR032790">
    <property type="entry name" value="GDE_C"/>
</dbReference>
<dbReference type="InterPro" id="IPR010401">
    <property type="entry name" value="AGL/Gdb1"/>
</dbReference>
<dbReference type="SUPFAM" id="SSF48208">
    <property type="entry name" value="Six-hairpin glycosidases"/>
    <property type="match status" value="1"/>
</dbReference>
<dbReference type="GO" id="GO:0005980">
    <property type="term" value="P:glycogen catabolic process"/>
    <property type="evidence" value="ECO:0007669"/>
    <property type="project" value="InterPro"/>
</dbReference>
<evidence type="ECO:0000259" key="1">
    <source>
        <dbReference type="Pfam" id="PF06202"/>
    </source>
</evidence>